<evidence type="ECO:0000256" key="10">
    <source>
        <dbReference type="SAM" id="Phobius"/>
    </source>
</evidence>
<evidence type="ECO:0000256" key="8">
    <source>
        <dbReference type="ARBA" id="ARBA00023170"/>
    </source>
</evidence>
<accession>A0A7G8Z9D0</accession>
<feature type="transmembrane region" description="Helical" evidence="10">
    <location>
        <begin position="12"/>
        <end position="32"/>
    </location>
</feature>
<protein>
    <submittedName>
        <fullName evidence="11">Olfactory receptor 111</fullName>
    </submittedName>
</protein>
<feature type="transmembrane region" description="Helical" evidence="10">
    <location>
        <begin position="157"/>
        <end position="176"/>
    </location>
</feature>
<keyword evidence="8 11" id="KW-0675">Receptor</keyword>
<evidence type="ECO:0000256" key="9">
    <source>
        <dbReference type="ARBA" id="ARBA00023224"/>
    </source>
</evidence>
<evidence type="ECO:0000256" key="4">
    <source>
        <dbReference type="ARBA" id="ARBA00022692"/>
    </source>
</evidence>
<evidence type="ECO:0000256" key="3">
    <source>
        <dbReference type="ARBA" id="ARBA00022606"/>
    </source>
</evidence>
<comment type="subcellular location">
    <subcellularLocation>
        <location evidence="1">Cell membrane</location>
        <topology evidence="1">Multi-pass membrane protein</topology>
    </subcellularLocation>
</comment>
<dbReference type="GO" id="GO:0007165">
    <property type="term" value="P:signal transduction"/>
    <property type="evidence" value="ECO:0007669"/>
    <property type="project" value="UniProtKB-KW"/>
</dbReference>
<dbReference type="EMBL" id="MT671051">
    <property type="protein sequence ID" value="QNL15055.1"/>
    <property type="molecule type" value="mRNA"/>
</dbReference>
<reference evidence="11" key="1">
    <citation type="submission" date="2020-06" db="EMBL/GenBank/DDBJ databases">
        <authorList>
            <person name="Sheng S."/>
        </authorList>
    </citation>
    <scope>NUCLEOTIDE SEQUENCE</scope>
    <source>
        <tissue evidence="11">Antenna</tissue>
    </source>
</reference>
<evidence type="ECO:0000256" key="6">
    <source>
        <dbReference type="ARBA" id="ARBA00022989"/>
    </source>
</evidence>
<evidence type="ECO:0000256" key="2">
    <source>
        <dbReference type="ARBA" id="ARBA00022475"/>
    </source>
</evidence>
<dbReference type="Pfam" id="PF02949">
    <property type="entry name" value="7tm_6"/>
    <property type="match status" value="1"/>
</dbReference>
<keyword evidence="5" id="KW-0552">Olfaction</keyword>
<name>A0A7G8Z9D0_9HYME</name>
<dbReference type="GO" id="GO:0004984">
    <property type="term" value="F:olfactory receptor activity"/>
    <property type="evidence" value="ECO:0007669"/>
    <property type="project" value="InterPro"/>
</dbReference>
<dbReference type="InterPro" id="IPR004117">
    <property type="entry name" value="7tm6_olfct_rcpt"/>
</dbReference>
<evidence type="ECO:0000256" key="7">
    <source>
        <dbReference type="ARBA" id="ARBA00023136"/>
    </source>
</evidence>
<dbReference type="GO" id="GO:0005549">
    <property type="term" value="F:odorant binding"/>
    <property type="evidence" value="ECO:0007669"/>
    <property type="project" value="InterPro"/>
</dbReference>
<dbReference type="PANTHER" id="PTHR21137">
    <property type="entry name" value="ODORANT RECEPTOR"/>
    <property type="match status" value="1"/>
</dbReference>
<evidence type="ECO:0000256" key="1">
    <source>
        <dbReference type="ARBA" id="ARBA00004651"/>
    </source>
</evidence>
<dbReference type="AlphaFoldDB" id="A0A7G8Z9D0"/>
<keyword evidence="9" id="KW-0807">Transducer</keyword>
<keyword evidence="4 10" id="KW-0812">Transmembrane</keyword>
<dbReference type="PANTHER" id="PTHR21137:SF35">
    <property type="entry name" value="ODORANT RECEPTOR 19A-RELATED"/>
    <property type="match status" value="1"/>
</dbReference>
<keyword evidence="2" id="KW-1003">Cell membrane</keyword>
<dbReference type="GO" id="GO:0005886">
    <property type="term" value="C:plasma membrane"/>
    <property type="evidence" value="ECO:0007669"/>
    <property type="project" value="UniProtKB-SubCell"/>
</dbReference>
<keyword evidence="6 10" id="KW-1133">Transmembrane helix</keyword>
<proteinExistence type="evidence at transcript level"/>
<gene>
    <name evidence="11" type="primary">OR111</name>
</gene>
<keyword evidence="7 10" id="KW-0472">Membrane</keyword>
<evidence type="ECO:0000256" key="5">
    <source>
        <dbReference type="ARBA" id="ARBA00022725"/>
    </source>
</evidence>
<sequence>MIIREQMSIFAGGWLIICICGVIQWCLNPIFYDFYINIDNSRTINSTIYRHLPYPGTFPWNVDNFSKYLGTFTFQLIGGIGCAIGHSTFDILYTTLLACANLHLQILGDTLVDRDETTKIIIRNKLDIHKFYNKLKNCIVYHKTVLEFLDEFIRLSFWPMFIICFDTTVAVCLVSLEAATMKIDVIF</sequence>
<evidence type="ECO:0000313" key="11">
    <source>
        <dbReference type="EMBL" id="QNL15055.1"/>
    </source>
</evidence>
<keyword evidence="3" id="KW-0716">Sensory transduction</keyword>
<organism evidence="11">
    <name type="scientific">Aulacocentrum confusum</name>
    <dbReference type="NCBI Taxonomy" id="2767324"/>
    <lineage>
        <taxon>Eukaryota</taxon>
        <taxon>Metazoa</taxon>
        <taxon>Ecdysozoa</taxon>
        <taxon>Arthropoda</taxon>
        <taxon>Hexapoda</taxon>
        <taxon>Insecta</taxon>
        <taxon>Pterygota</taxon>
        <taxon>Neoptera</taxon>
        <taxon>Endopterygota</taxon>
        <taxon>Hymenoptera</taxon>
        <taxon>Apocrita</taxon>
        <taxon>Ichneumonoidea</taxon>
        <taxon>Braconidae</taxon>
        <taxon>Macrocentrinae</taxon>
        <taxon>Aulacocentrum</taxon>
    </lineage>
</organism>